<evidence type="ECO:0000313" key="2">
    <source>
        <dbReference type="EMBL" id="GBE85366.1"/>
    </source>
</evidence>
<reference evidence="2 3" key="1">
    <citation type="journal article" date="2018" name="Sci. Rep.">
        <title>Genome sequence of the cauliflower mushroom Sparassis crispa (Hanabiratake) and its association with beneficial usage.</title>
        <authorList>
            <person name="Kiyama R."/>
            <person name="Furutani Y."/>
            <person name="Kawaguchi K."/>
            <person name="Nakanishi T."/>
        </authorList>
    </citation>
    <scope>NUCLEOTIDE SEQUENCE [LARGE SCALE GENOMIC DNA]</scope>
</reference>
<organism evidence="2 3">
    <name type="scientific">Sparassis crispa</name>
    <dbReference type="NCBI Taxonomy" id="139825"/>
    <lineage>
        <taxon>Eukaryota</taxon>
        <taxon>Fungi</taxon>
        <taxon>Dikarya</taxon>
        <taxon>Basidiomycota</taxon>
        <taxon>Agaricomycotina</taxon>
        <taxon>Agaricomycetes</taxon>
        <taxon>Polyporales</taxon>
        <taxon>Sparassidaceae</taxon>
        <taxon>Sparassis</taxon>
    </lineage>
</organism>
<proteinExistence type="predicted"/>
<evidence type="ECO:0000256" key="1">
    <source>
        <dbReference type="SAM" id="MobiDB-lite"/>
    </source>
</evidence>
<dbReference type="AlphaFoldDB" id="A0A401GT31"/>
<sequence>MYTDEDKQRVEQDSMRAEEAEKQARAAQEEAEEALAVAAEVAEDARNTQEAGQKLKVEIPPVVYVTDVTLGRGAVTCQISGREIVTAPRSEQLN</sequence>
<gene>
    <name evidence="2" type="ORF">SCP_0705530</name>
</gene>
<feature type="region of interest" description="Disordered" evidence="1">
    <location>
        <begin position="1"/>
        <end position="31"/>
    </location>
</feature>
<keyword evidence="3" id="KW-1185">Reference proteome</keyword>
<feature type="compositionally biased region" description="Basic and acidic residues" evidence="1">
    <location>
        <begin position="1"/>
        <end position="28"/>
    </location>
</feature>
<accession>A0A401GT31</accession>
<protein>
    <submittedName>
        <fullName evidence="2">Uncharacterized protein</fullName>
    </submittedName>
</protein>
<dbReference type="GeneID" id="38782283"/>
<comment type="caution">
    <text evidence="2">The sequence shown here is derived from an EMBL/GenBank/DDBJ whole genome shotgun (WGS) entry which is preliminary data.</text>
</comment>
<dbReference type="EMBL" id="BFAD01000007">
    <property type="protein sequence ID" value="GBE85366.1"/>
    <property type="molecule type" value="Genomic_DNA"/>
</dbReference>
<evidence type="ECO:0000313" key="3">
    <source>
        <dbReference type="Proteomes" id="UP000287166"/>
    </source>
</evidence>
<dbReference type="InParanoid" id="A0A401GT31"/>
<name>A0A401GT31_9APHY</name>
<dbReference type="Proteomes" id="UP000287166">
    <property type="component" value="Unassembled WGS sequence"/>
</dbReference>
<dbReference type="RefSeq" id="XP_027616279.1">
    <property type="nucleotide sequence ID" value="XM_027760478.1"/>
</dbReference>